<dbReference type="Gene3D" id="1.10.8.1060">
    <property type="entry name" value="Corynebacterium glutamicum thioredoxin-dependent arsenate reductase, N-terminal domain"/>
    <property type="match status" value="1"/>
</dbReference>
<evidence type="ECO:0000313" key="4">
    <source>
        <dbReference type="Proteomes" id="UP001500902"/>
    </source>
</evidence>
<reference evidence="4" key="1">
    <citation type="journal article" date="2019" name="Int. J. Syst. Evol. Microbiol.">
        <title>The Global Catalogue of Microorganisms (GCM) 10K type strain sequencing project: providing services to taxonomists for standard genome sequencing and annotation.</title>
        <authorList>
            <consortium name="The Broad Institute Genomics Platform"/>
            <consortium name="The Broad Institute Genome Sequencing Center for Infectious Disease"/>
            <person name="Wu L."/>
            <person name="Ma J."/>
        </authorList>
    </citation>
    <scope>NUCLEOTIDE SEQUENCE [LARGE SCALE GENOMIC DNA]</scope>
    <source>
        <strain evidence="4">JCM 16904</strain>
    </source>
</reference>
<dbReference type="InterPro" id="IPR048716">
    <property type="entry name" value="Phosphatase-like_N"/>
</dbReference>
<dbReference type="NCBIfam" id="NF046112">
    <property type="entry name" value="MSMEG_6209_Nter"/>
    <property type="match status" value="1"/>
</dbReference>
<keyword evidence="4" id="KW-1185">Reference proteome</keyword>
<dbReference type="SMART" id="SM00226">
    <property type="entry name" value="LMWPc"/>
    <property type="match status" value="1"/>
</dbReference>
<dbReference type="EMBL" id="BAAAZP010000145">
    <property type="protein sequence ID" value="GAA3695107.1"/>
    <property type="molecule type" value="Genomic_DNA"/>
</dbReference>
<proteinExistence type="predicted"/>
<dbReference type="SUPFAM" id="SSF52788">
    <property type="entry name" value="Phosphotyrosine protein phosphatases I"/>
    <property type="match status" value="1"/>
</dbReference>
<gene>
    <name evidence="3" type="ORF">GCM10022224_070820</name>
</gene>
<dbReference type="PANTHER" id="PTHR43428:SF1">
    <property type="entry name" value="ARSENATE REDUCTASE"/>
    <property type="match status" value="1"/>
</dbReference>
<feature type="domain" description="Phosphotyrosine protein phosphatase I" evidence="2">
    <location>
        <begin position="85"/>
        <end position="210"/>
    </location>
</feature>
<sequence>MPQTYRRLDLSIDQQHALLTAARQLAEEFAGTFGTETIELFLHSSYDQLALHGKIPNYLPLLAERFARQRLNALARVEGHSDGRPVVLFLCVHNAGRSQMAMGFFQHLAADSAVAWSGGSGFASEINPAAVASMAERGIDISREYPKPWTEEIVRAADVVVTMGCGDACPIYPGKRYLNWDLDDPEGKSVEDVRPIRDEIERRVRRLLDELEVPTA</sequence>
<dbReference type="InterPro" id="IPR036196">
    <property type="entry name" value="Ptyr_pPase_sf"/>
</dbReference>
<evidence type="ECO:0000313" key="3">
    <source>
        <dbReference type="EMBL" id="GAA3695107.1"/>
    </source>
</evidence>
<dbReference type="InterPro" id="IPR023485">
    <property type="entry name" value="Ptyr_pPase"/>
</dbReference>
<dbReference type="RefSeq" id="WP_344887971.1">
    <property type="nucleotide sequence ID" value="NZ_BAAAZP010000145.1"/>
</dbReference>
<dbReference type="PANTHER" id="PTHR43428">
    <property type="entry name" value="ARSENATE REDUCTASE"/>
    <property type="match status" value="1"/>
</dbReference>
<dbReference type="Gene3D" id="3.40.50.2300">
    <property type="match status" value="1"/>
</dbReference>
<dbReference type="Pfam" id="PF21234">
    <property type="entry name" value="Phosphatase-like_N"/>
    <property type="match status" value="1"/>
</dbReference>
<protein>
    <submittedName>
        <fullName evidence="3">Arsenate reductase ArsC</fullName>
    </submittedName>
</protein>
<accession>A0ABP7CRR8</accession>
<evidence type="ECO:0000259" key="2">
    <source>
        <dbReference type="SMART" id="SM00226"/>
    </source>
</evidence>
<evidence type="ECO:0000256" key="1">
    <source>
        <dbReference type="ARBA" id="ARBA00022849"/>
    </source>
</evidence>
<name>A0ABP7CRR8_9ACTN</name>
<dbReference type="Proteomes" id="UP001500902">
    <property type="component" value="Unassembled WGS sequence"/>
</dbReference>
<comment type="caution">
    <text evidence="3">The sequence shown here is derived from an EMBL/GenBank/DDBJ whole genome shotgun (WGS) entry which is preliminary data.</text>
</comment>
<dbReference type="Pfam" id="PF01451">
    <property type="entry name" value="LMWPc"/>
    <property type="match status" value="1"/>
</dbReference>
<dbReference type="CDD" id="cd16345">
    <property type="entry name" value="LMWP_ArsC"/>
    <property type="match status" value="1"/>
</dbReference>
<organism evidence="3 4">
    <name type="scientific">Nonomuraea antimicrobica</name>
    <dbReference type="NCBI Taxonomy" id="561173"/>
    <lineage>
        <taxon>Bacteria</taxon>
        <taxon>Bacillati</taxon>
        <taxon>Actinomycetota</taxon>
        <taxon>Actinomycetes</taxon>
        <taxon>Streptosporangiales</taxon>
        <taxon>Streptosporangiaceae</taxon>
        <taxon>Nonomuraea</taxon>
    </lineage>
</organism>
<keyword evidence="1" id="KW-0059">Arsenical resistance</keyword>